<feature type="binding site" evidence="11">
    <location>
        <position position="13"/>
    </location>
    <ligand>
        <name>UTP</name>
        <dbReference type="ChEBI" id="CHEBI:46398"/>
    </ligand>
</feature>
<comment type="function">
    <text evidence="11">Catalyzes the ATP-dependent amination of UTP to CTP with either L-glutamine or ammonia as the source of nitrogen. Regulates intracellular CTP levels through interactions with the four ribonucleotide triphosphates.</text>
</comment>
<dbReference type="FunFam" id="3.40.50.300:FF:000009">
    <property type="entry name" value="CTP synthase"/>
    <property type="match status" value="1"/>
</dbReference>
<dbReference type="InterPro" id="IPR017456">
    <property type="entry name" value="CTP_synthase_N"/>
</dbReference>
<evidence type="ECO:0000259" key="13">
    <source>
        <dbReference type="Pfam" id="PF06418"/>
    </source>
</evidence>
<evidence type="ECO:0000256" key="8">
    <source>
        <dbReference type="ARBA" id="ARBA00022962"/>
    </source>
</evidence>
<gene>
    <name evidence="11" type="primary">pyrG</name>
    <name evidence="14" type="ordered locus">Pyrfu_0643</name>
</gene>
<dbReference type="InterPro" id="IPR017926">
    <property type="entry name" value="GATASE"/>
</dbReference>
<protein>
    <recommendedName>
        <fullName evidence="11">CTP synthase</fullName>
        <ecNumber evidence="11">6.3.4.2</ecNumber>
    </recommendedName>
    <alternativeName>
        <fullName evidence="11">Cytidine 5'-triphosphate synthase</fullName>
    </alternativeName>
    <alternativeName>
        <fullName evidence="11">Cytidine triphosphate synthetase</fullName>
        <shortName evidence="11">CTP synthetase</shortName>
        <shortName evidence="11">CTPS</shortName>
    </alternativeName>
    <alternativeName>
        <fullName evidence="11">UTP--ammonia ligase</fullName>
    </alternativeName>
</protein>
<dbReference type="GO" id="GO:0042802">
    <property type="term" value="F:identical protein binding"/>
    <property type="evidence" value="ECO:0007669"/>
    <property type="project" value="TreeGrafter"/>
</dbReference>
<feature type="binding site" evidence="11">
    <location>
        <position position="54"/>
    </location>
    <ligand>
        <name>L-glutamine</name>
        <dbReference type="ChEBI" id="CHEBI:58359"/>
    </ligand>
</feature>
<evidence type="ECO:0000256" key="11">
    <source>
        <dbReference type="HAMAP-Rule" id="MF_01227"/>
    </source>
</evidence>
<feature type="binding site" evidence="11">
    <location>
        <position position="356"/>
    </location>
    <ligand>
        <name>L-glutamine</name>
        <dbReference type="ChEBI" id="CHEBI:58359"/>
    </ligand>
</feature>
<dbReference type="RefSeq" id="WP_014026189.1">
    <property type="nucleotide sequence ID" value="NC_015931.1"/>
</dbReference>
<comment type="caution">
    <text evidence="11">Lacks conserved residue(s) required for the propagation of feature annotation.</text>
</comment>
<dbReference type="GO" id="GO:0046872">
    <property type="term" value="F:metal ion binding"/>
    <property type="evidence" value="ECO:0007669"/>
    <property type="project" value="UniProtKB-KW"/>
</dbReference>
<evidence type="ECO:0000256" key="1">
    <source>
        <dbReference type="ARBA" id="ARBA00005171"/>
    </source>
</evidence>
<evidence type="ECO:0000313" key="14">
    <source>
        <dbReference type="EMBL" id="AEM38512.1"/>
    </source>
</evidence>
<comment type="activity regulation">
    <text evidence="11">Allosterically activated by GTP, when glutamine is the substrate; GTP has no effect on the reaction when ammonia is the substrate. The allosteric effector GTP functions by stabilizing the protein conformation that binds the tetrahedral intermediate(s) formed during glutamine hydrolysis. Inhibited by the product CTP, via allosteric rather than competitive inhibition.</text>
</comment>
<feature type="domain" description="CTP synthase N-terminal" evidence="13">
    <location>
        <begin position="3"/>
        <end position="267"/>
    </location>
</feature>
<evidence type="ECO:0000256" key="4">
    <source>
        <dbReference type="ARBA" id="ARBA00022723"/>
    </source>
</evidence>
<dbReference type="EMBL" id="CP002838">
    <property type="protein sequence ID" value="AEM38512.1"/>
    <property type="molecule type" value="Genomic_DNA"/>
</dbReference>
<evidence type="ECO:0000259" key="12">
    <source>
        <dbReference type="Pfam" id="PF00117"/>
    </source>
</evidence>
<dbReference type="MEROPS" id="C26.964"/>
<comment type="catalytic activity">
    <reaction evidence="10 11">
        <text>UTP + L-glutamine + ATP + H2O = CTP + L-glutamate + ADP + phosphate + 2 H(+)</text>
        <dbReference type="Rhea" id="RHEA:26426"/>
        <dbReference type="ChEBI" id="CHEBI:15377"/>
        <dbReference type="ChEBI" id="CHEBI:15378"/>
        <dbReference type="ChEBI" id="CHEBI:29985"/>
        <dbReference type="ChEBI" id="CHEBI:30616"/>
        <dbReference type="ChEBI" id="CHEBI:37563"/>
        <dbReference type="ChEBI" id="CHEBI:43474"/>
        <dbReference type="ChEBI" id="CHEBI:46398"/>
        <dbReference type="ChEBI" id="CHEBI:58359"/>
        <dbReference type="ChEBI" id="CHEBI:456216"/>
        <dbReference type="EC" id="6.3.4.2"/>
    </reaction>
</comment>
<feature type="binding site" evidence="11">
    <location>
        <begin position="148"/>
        <end position="150"/>
    </location>
    <ligand>
        <name>CTP</name>
        <dbReference type="ChEBI" id="CHEBI:37563"/>
        <note>allosteric inhibitor</note>
    </ligand>
</feature>
<feature type="binding site" evidence="11">
    <location>
        <position position="407"/>
    </location>
    <ligand>
        <name>L-glutamine</name>
        <dbReference type="ChEBI" id="CHEBI:58359"/>
    </ligand>
</feature>
<name>G0EHD7_PYRF1</name>
<evidence type="ECO:0000256" key="5">
    <source>
        <dbReference type="ARBA" id="ARBA00022741"/>
    </source>
</evidence>
<feature type="active site" evidence="11">
    <location>
        <position position="511"/>
    </location>
</feature>
<feature type="binding site" evidence="11">
    <location>
        <begin position="188"/>
        <end position="193"/>
    </location>
    <ligand>
        <name>CTP</name>
        <dbReference type="ChEBI" id="CHEBI:37563"/>
        <note>allosteric inhibitor</note>
    </ligand>
</feature>
<dbReference type="CDD" id="cd01746">
    <property type="entry name" value="GATase1_CTP_Synthase"/>
    <property type="match status" value="1"/>
</dbReference>
<dbReference type="Gene3D" id="3.40.50.880">
    <property type="match status" value="1"/>
</dbReference>
<evidence type="ECO:0000256" key="3">
    <source>
        <dbReference type="ARBA" id="ARBA00022598"/>
    </source>
</evidence>
<dbReference type="AlphaFoldDB" id="G0EHD7"/>
<comment type="catalytic activity">
    <reaction evidence="11">
        <text>L-glutamine + H2O = L-glutamate + NH4(+)</text>
        <dbReference type="Rhea" id="RHEA:15889"/>
        <dbReference type="ChEBI" id="CHEBI:15377"/>
        <dbReference type="ChEBI" id="CHEBI:28938"/>
        <dbReference type="ChEBI" id="CHEBI:29985"/>
        <dbReference type="ChEBI" id="CHEBI:58359"/>
    </reaction>
</comment>
<dbReference type="GO" id="GO:0097268">
    <property type="term" value="C:cytoophidium"/>
    <property type="evidence" value="ECO:0007669"/>
    <property type="project" value="UniProtKB-ARBA"/>
</dbReference>
<dbReference type="Pfam" id="PF00117">
    <property type="entry name" value="GATase"/>
    <property type="match status" value="1"/>
</dbReference>
<dbReference type="NCBIfam" id="TIGR00337">
    <property type="entry name" value="PyrG"/>
    <property type="match status" value="1"/>
</dbReference>
<dbReference type="NCBIfam" id="NF003792">
    <property type="entry name" value="PRK05380.1"/>
    <property type="match status" value="1"/>
</dbReference>
<dbReference type="InterPro" id="IPR029062">
    <property type="entry name" value="Class_I_gatase-like"/>
</dbReference>
<feature type="binding site" evidence="11">
    <location>
        <begin position="384"/>
        <end position="387"/>
    </location>
    <ligand>
        <name>L-glutamine</name>
        <dbReference type="ChEBI" id="CHEBI:58359"/>
    </ligand>
</feature>
<reference evidence="14 15" key="1">
    <citation type="journal article" date="2011" name="Stand. Genomic Sci.">
        <title>Complete genome sequence of the hyperthermophilic chemolithoautotroph Pyrolobus fumarii type strain (1A).</title>
        <authorList>
            <person name="Anderson I."/>
            <person name="Goker M."/>
            <person name="Nolan M."/>
            <person name="Lucas S."/>
            <person name="Hammon N."/>
            <person name="Deshpande S."/>
            <person name="Cheng J.F."/>
            <person name="Tapia R."/>
            <person name="Han C."/>
            <person name="Goodwin L."/>
            <person name="Pitluck S."/>
            <person name="Huntemann M."/>
            <person name="Liolios K."/>
            <person name="Ivanova N."/>
            <person name="Pagani I."/>
            <person name="Mavromatis K."/>
            <person name="Ovchinikova G."/>
            <person name="Pati A."/>
            <person name="Chen A."/>
            <person name="Palaniappan K."/>
            <person name="Land M."/>
            <person name="Hauser L."/>
            <person name="Brambilla E.M."/>
            <person name="Huber H."/>
            <person name="Yasawong M."/>
            <person name="Rohde M."/>
            <person name="Spring S."/>
            <person name="Abt B."/>
            <person name="Sikorski J."/>
            <person name="Wirth R."/>
            <person name="Detter J.C."/>
            <person name="Woyke T."/>
            <person name="Bristow J."/>
            <person name="Eisen J.A."/>
            <person name="Markowitz V."/>
            <person name="Hugenholtz P."/>
            <person name="Kyrpides N.C."/>
            <person name="Klenk H.P."/>
            <person name="Lapidus A."/>
        </authorList>
    </citation>
    <scope>NUCLEOTIDE SEQUENCE [LARGE SCALE GENOMIC DNA]</scope>
    <source>
        <strain evidence="15">DSM 11204 / 1A</strain>
    </source>
</reference>
<dbReference type="SUPFAM" id="SSF52540">
    <property type="entry name" value="P-loop containing nucleoside triphosphate hydrolases"/>
    <property type="match status" value="1"/>
</dbReference>
<dbReference type="SUPFAM" id="SSF52317">
    <property type="entry name" value="Class I glutamine amidotransferase-like"/>
    <property type="match status" value="1"/>
</dbReference>
<dbReference type="InParanoid" id="G0EHD7"/>
<dbReference type="GO" id="GO:0004359">
    <property type="term" value="F:glutaminase activity"/>
    <property type="evidence" value="ECO:0007669"/>
    <property type="project" value="RHEA"/>
</dbReference>
<evidence type="ECO:0000313" key="15">
    <source>
        <dbReference type="Proteomes" id="UP000001037"/>
    </source>
</evidence>
<dbReference type="CDD" id="cd03113">
    <property type="entry name" value="CTPS_N"/>
    <property type="match status" value="1"/>
</dbReference>
<feature type="active site" description="Nucleophile; for glutamine hydrolysis" evidence="11">
    <location>
        <position position="383"/>
    </location>
</feature>
<feature type="binding site" evidence="11">
    <location>
        <begin position="14"/>
        <end position="19"/>
    </location>
    <ligand>
        <name>ATP</name>
        <dbReference type="ChEBI" id="CHEBI:30616"/>
    </ligand>
</feature>
<feature type="binding site" evidence="11">
    <location>
        <position position="464"/>
    </location>
    <ligand>
        <name>L-glutamine</name>
        <dbReference type="ChEBI" id="CHEBI:58359"/>
    </ligand>
</feature>
<feature type="binding site" evidence="11">
    <location>
        <position position="224"/>
    </location>
    <ligand>
        <name>CTP</name>
        <dbReference type="ChEBI" id="CHEBI:37563"/>
        <note>allosteric inhibitor</note>
    </ligand>
</feature>
<keyword evidence="4 11" id="KW-0479">Metal-binding</keyword>
<sequence length="535" mass="59843">MVKYVFVTGGVLSSVGKGITTASIGLLLKSRGYNVTAIKIDPYINVDAGTMNPYAHGEVFVTEDGGETDLDIGHYERFLDVNLSRKNNITTGQVYLSVIEKERRGEYLGQTVQVIPHITDEIKSRIREVARETGADVVLVEIGGTVGDIEGLPFLEAIRQMRIEEGYENTVFVHVALVPVLRTTGEQKTKPLQHSVQELRRIGIQPDIIVARSERPLEPEAKRKIALYSNVPLEAVFSNYDVETIYEVPLILEEQGLGSYLARRLGLEDHKPDLDAWRDFVKRLKESQKPVRIAMVGKYTKLRDSYISIVEALRHAGAALRVKPVLNWYESTLVEQGKIDPRKVIEENDAVVVLPGFGRRGAEGKIMVIREAREAGKPLLGICFGMQLAVIEIARNLAGLEGANSTELDPNTPHPVIDLLPNQRGIERLGGTMRLGAHPIRLVPNTLVYKLYNRDIVYERHRHRYEVNPKYIEKLVSAGMEVSGYSLDTGSVEFIELRDHPFFVGSQPHPEFKSRPMRPSPLFTGLLEAALKTQS</sequence>
<accession>G0EHD7</accession>
<keyword evidence="6 11" id="KW-0067">ATP-binding</keyword>
<feature type="active site" evidence="11">
    <location>
        <position position="509"/>
    </location>
</feature>
<dbReference type="FunFam" id="3.40.50.880:FF:000002">
    <property type="entry name" value="CTP synthase"/>
    <property type="match status" value="1"/>
</dbReference>
<dbReference type="InterPro" id="IPR033828">
    <property type="entry name" value="GATase1_CTP_Synthase"/>
</dbReference>
<dbReference type="PANTHER" id="PTHR11550:SF0">
    <property type="entry name" value="CTP SYNTHASE-RELATED"/>
    <property type="match status" value="1"/>
</dbReference>
<dbReference type="PANTHER" id="PTHR11550">
    <property type="entry name" value="CTP SYNTHASE"/>
    <property type="match status" value="1"/>
</dbReference>
<dbReference type="UniPathway" id="UPA00159">
    <property type="reaction ID" value="UER00277"/>
</dbReference>
<dbReference type="EC" id="6.3.4.2" evidence="11"/>
<keyword evidence="3 11" id="KW-0436">Ligase</keyword>
<feature type="domain" description="Glutamine amidotransferase" evidence="12">
    <location>
        <begin position="302"/>
        <end position="528"/>
    </location>
</feature>
<evidence type="ECO:0000256" key="7">
    <source>
        <dbReference type="ARBA" id="ARBA00022842"/>
    </source>
</evidence>
<comment type="pathway">
    <text evidence="1 11">Pyrimidine metabolism; CTP biosynthesis via de novo pathway; CTP from UDP: step 2/2.</text>
</comment>
<feature type="binding site" evidence="11">
    <location>
        <position position="224"/>
    </location>
    <ligand>
        <name>UTP</name>
        <dbReference type="ChEBI" id="CHEBI:46398"/>
    </ligand>
</feature>
<dbReference type="Gene3D" id="3.40.50.300">
    <property type="entry name" value="P-loop containing nucleotide triphosphate hydrolases"/>
    <property type="match status" value="1"/>
</dbReference>
<feature type="binding site" evidence="11">
    <location>
        <position position="13"/>
    </location>
    <ligand>
        <name>CTP</name>
        <dbReference type="ChEBI" id="CHEBI:37563"/>
        <note>allosteric inhibitor</note>
    </ligand>
</feature>
<dbReference type="HOGENOM" id="CLU_011675_5_0_2"/>
<feature type="binding site" evidence="11">
    <location>
        <position position="71"/>
    </location>
    <ligand>
        <name>Mg(2+)</name>
        <dbReference type="ChEBI" id="CHEBI:18420"/>
    </ligand>
</feature>
<feature type="region of interest" description="Amidoligase domain" evidence="11">
    <location>
        <begin position="1"/>
        <end position="267"/>
    </location>
</feature>
<comment type="miscellaneous">
    <text evidence="11">CTPSs have evolved a hybrid strategy for distinguishing between UTP and CTP. The overlapping regions of the product feedback inhibitory and substrate sites recognize a common feature in both compounds, the triphosphate moiety. To differentiate isosteric substrate and product pyrimidine rings, an additional pocket far from the expected kinase/ligase catalytic site, specifically recognizes the cytosine and ribose portions of the product inhibitor.</text>
</comment>
<dbReference type="GO" id="GO:0044210">
    <property type="term" value="P:'de novo' CTP biosynthetic process"/>
    <property type="evidence" value="ECO:0007669"/>
    <property type="project" value="UniProtKB-UniRule"/>
</dbReference>
<dbReference type="KEGG" id="pfm:Pyrfu_0643"/>
<dbReference type="InterPro" id="IPR004468">
    <property type="entry name" value="CTP_synthase"/>
</dbReference>
<feature type="binding site" evidence="11">
    <location>
        <position position="242"/>
    </location>
    <ligand>
        <name>ATP</name>
        <dbReference type="ChEBI" id="CHEBI:30616"/>
    </ligand>
</feature>
<dbReference type="OrthoDB" id="52769at2157"/>
<feature type="binding site" evidence="11">
    <location>
        <begin position="188"/>
        <end position="193"/>
    </location>
    <ligand>
        <name>UTP</name>
        <dbReference type="ChEBI" id="CHEBI:46398"/>
    </ligand>
</feature>
<proteinExistence type="inferred from homology"/>
<evidence type="ECO:0000256" key="9">
    <source>
        <dbReference type="ARBA" id="ARBA00022975"/>
    </source>
</evidence>
<keyword evidence="8 11" id="KW-0315">Glutamine amidotransferase</keyword>
<dbReference type="STRING" id="694429.Pyrfu_0643"/>
<keyword evidence="7 11" id="KW-0460">Magnesium</keyword>
<keyword evidence="5 11" id="KW-0547">Nucleotide-binding</keyword>
<dbReference type="PROSITE" id="PS51273">
    <property type="entry name" value="GATASE_TYPE_1"/>
    <property type="match status" value="1"/>
</dbReference>
<evidence type="ECO:0000256" key="10">
    <source>
        <dbReference type="ARBA" id="ARBA00047781"/>
    </source>
</evidence>
<dbReference type="GO" id="GO:0019856">
    <property type="term" value="P:pyrimidine nucleobase biosynthetic process"/>
    <property type="evidence" value="ECO:0007669"/>
    <property type="project" value="TreeGrafter"/>
</dbReference>
<dbReference type="HAMAP" id="MF_01227">
    <property type="entry name" value="PyrG"/>
    <property type="match status" value="1"/>
</dbReference>
<feature type="binding site" evidence="11">
    <location>
        <position position="141"/>
    </location>
    <ligand>
        <name>Mg(2+)</name>
        <dbReference type="ChEBI" id="CHEBI:18420"/>
    </ligand>
</feature>
<dbReference type="GO" id="GO:0005524">
    <property type="term" value="F:ATP binding"/>
    <property type="evidence" value="ECO:0007669"/>
    <property type="project" value="UniProtKB-KW"/>
</dbReference>
<dbReference type="Pfam" id="PF06418">
    <property type="entry name" value="CTP_synth_N"/>
    <property type="match status" value="1"/>
</dbReference>
<dbReference type="eggNOG" id="arCOG00063">
    <property type="taxonomic scope" value="Archaea"/>
</dbReference>
<dbReference type="Proteomes" id="UP000001037">
    <property type="component" value="Chromosome"/>
</dbReference>
<dbReference type="FunCoup" id="G0EHD7">
    <property type="interactions" value="196"/>
</dbReference>
<organism evidence="14 15">
    <name type="scientific">Pyrolobus fumarii (strain DSM 11204 / 1A)</name>
    <dbReference type="NCBI Taxonomy" id="694429"/>
    <lineage>
        <taxon>Archaea</taxon>
        <taxon>Thermoproteota</taxon>
        <taxon>Thermoprotei</taxon>
        <taxon>Desulfurococcales</taxon>
        <taxon>Pyrodictiaceae</taxon>
        <taxon>Pyrolobus</taxon>
    </lineage>
</organism>
<evidence type="ECO:0000256" key="6">
    <source>
        <dbReference type="ARBA" id="ARBA00022840"/>
    </source>
</evidence>
<evidence type="ECO:0000256" key="2">
    <source>
        <dbReference type="ARBA" id="ARBA00007533"/>
    </source>
</evidence>
<comment type="similarity">
    <text evidence="2 11">Belongs to the CTP synthase family.</text>
</comment>
<keyword evidence="9 11" id="KW-0665">Pyrimidine biosynthesis</keyword>
<keyword evidence="15" id="KW-1185">Reference proteome</keyword>
<feature type="binding site" evidence="11">
    <location>
        <position position="71"/>
    </location>
    <ligand>
        <name>ATP</name>
        <dbReference type="ChEBI" id="CHEBI:30616"/>
    </ligand>
</feature>
<comment type="subunit">
    <text evidence="11">Homotetramer.</text>
</comment>
<dbReference type="InterPro" id="IPR027417">
    <property type="entry name" value="P-loop_NTPase"/>
</dbReference>
<dbReference type="GeneID" id="11139106"/>
<dbReference type="GO" id="GO:0003883">
    <property type="term" value="F:CTP synthase activity"/>
    <property type="evidence" value="ECO:0007669"/>
    <property type="project" value="UniProtKB-UniRule"/>
</dbReference>
<comment type="catalytic activity">
    <reaction evidence="11">
        <text>UTP + NH4(+) + ATP = CTP + ADP + phosphate + 2 H(+)</text>
        <dbReference type="Rhea" id="RHEA:16597"/>
        <dbReference type="ChEBI" id="CHEBI:15378"/>
        <dbReference type="ChEBI" id="CHEBI:28938"/>
        <dbReference type="ChEBI" id="CHEBI:30616"/>
        <dbReference type="ChEBI" id="CHEBI:37563"/>
        <dbReference type="ChEBI" id="CHEBI:43474"/>
        <dbReference type="ChEBI" id="CHEBI:46398"/>
        <dbReference type="ChEBI" id="CHEBI:456216"/>
    </reaction>
</comment>